<dbReference type="GeneID" id="18500996"/>
<reference evidence="1 2" key="1">
    <citation type="journal article" date="2014" name="FEMS Microbiol. Lett.">
        <title>The genome of the Erwinia amylovora phage PhiEaH1 reveals greater diversity and broadens the applicability of phages for the treatment of fire blight.</title>
        <authorList>
            <person name="Meczker K."/>
            <person name="Domotor D."/>
            <person name="Vass J."/>
            <person name="Rakhely G."/>
            <person name="Schneider G."/>
            <person name="Kovacs T."/>
        </authorList>
    </citation>
    <scope>NUCLEOTIDE SEQUENCE [LARGE SCALE GENOMIC DNA]</scope>
</reference>
<accession>W8D060</accession>
<dbReference type="Proteomes" id="UP000204235">
    <property type="component" value="Segment"/>
</dbReference>
<proteinExistence type="predicted"/>
<dbReference type="RefSeq" id="YP_009010150.1">
    <property type="nucleotide sequence ID" value="NC_023610.1"/>
</dbReference>
<organism evidence="1 2">
    <name type="scientific">Erwinia phage PhiEaH1</name>
    <dbReference type="NCBI Taxonomy" id="1401669"/>
    <lineage>
        <taxon>Viruses</taxon>
        <taxon>Duplodnaviria</taxon>
        <taxon>Heunggongvirae</taxon>
        <taxon>Uroviricota</taxon>
        <taxon>Caudoviricetes</taxon>
        <taxon>Chimalliviridae</taxon>
        <taxon>Iapetusvirus</taxon>
        <taxon>Iapetusvirus EaH1</taxon>
    </lineage>
</organism>
<evidence type="ECO:0000313" key="2">
    <source>
        <dbReference type="Proteomes" id="UP000204235"/>
    </source>
</evidence>
<keyword evidence="2" id="KW-1185">Reference proteome</keyword>
<dbReference type="KEGG" id="vg:18500996"/>
<protein>
    <submittedName>
        <fullName evidence="1">Uncharacterized protein</fullName>
    </submittedName>
</protein>
<sequence length="191" mass="21454">MLIRRKVAPSQFTLTPCPDCNSTNLQILGSYKQGEFRIRCRHCGHRGRNSHTLLSGILNWVSPWRDDLRHALISPFTARDILKKNLSEFQGKVDIRPDYLTSLNATIVRVFTAGAVYIAVYYVTPDGGDGFAVFVPGDYGTLGTLVGTFTDGGYQTIVENPLLDQEVFLEFLKVVRRVIREIMISQLTEGK</sequence>
<dbReference type="EMBL" id="KF623294">
    <property type="protein sequence ID" value="AGX01819.1"/>
    <property type="molecule type" value="Genomic_DNA"/>
</dbReference>
<name>W8D060_9CAUD</name>
<evidence type="ECO:0000313" key="1">
    <source>
        <dbReference type="EMBL" id="AGX01819.1"/>
    </source>
</evidence>